<dbReference type="AlphaFoldDB" id="A0A2I0VYL2"/>
<name>A0A2I0VYL2_9ASPA</name>
<evidence type="ECO:0000313" key="2">
    <source>
        <dbReference type="Proteomes" id="UP000233837"/>
    </source>
</evidence>
<gene>
    <name evidence="1" type="ORF">MA16_Dca020029</name>
</gene>
<reference evidence="1 2" key="1">
    <citation type="journal article" date="2016" name="Sci. Rep.">
        <title>The Dendrobium catenatum Lindl. genome sequence provides insights into polysaccharide synthase, floral development and adaptive evolution.</title>
        <authorList>
            <person name="Zhang G.Q."/>
            <person name="Xu Q."/>
            <person name="Bian C."/>
            <person name="Tsai W.C."/>
            <person name="Yeh C.M."/>
            <person name="Liu K.W."/>
            <person name="Yoshida K."/>
            <person name="Zhang L.S."/>
            <person name="Chang S.B."/>
            <person name="Chen F."/>
            <person name="Shi Y."/>
            <person name="Su Y.Y."/>
            <person name="Zhang Y.Q."/>
            <person name="Chen L.J."/>
            <person name="Yin Y."/>
            <person name="Lin M."/>
            <person name="Huang H."/>
            <person name="Deng H."/>
            <person name="Wang Z.W."/>
            <person name="Zhu S.L."/>
            <person name="Zhao X."/>
            <person name="Deng C."/>
            <person name="Niu S.C."/>
            <person name="Huang J."/>
            <person name="Wang M."/>
            <person name="Liu G.H."/>
            <person name="Yang H.J."/>
            <person name="Xiao X.J."/>
            <person name="Hsiao Y.Y."/>
            <person name="Wu W.L."/>
            <person name="Chen Y.Y."/>
            <person name="Mitsuda N."/>
            <person name="Ohme-Takagi M."/>
            <person name="Luo Y.B."/>
            <person name="Van de Peer Y."/>
            <person name="Liu Z.J."/>
        </authorList>
    </citation>
    <scope>NUCLEOTIDE SEQUENCE [LARGE SCALE GENOMIC DNA]</scope>
    <source>
        <tissue evidence="1">The whole plant</tissue>
    </source>
</reference>
<reference evidence="1 2" key="2">
    <citation type="journal article" date="2017" name="Nature">
        <title>The Apostasia genome and the evolution of orchids.</title>
        <authorList>
            <person name="Zhang G.Q."/>
            <person name="Liu K.W."/>
            <person name="Li Z."/>
            <person name="Lohaus R."/>
            <person name="Hsiao Y.Y."/>
            <person name="Niu S.C."/>
            <person name="Wang J.Y."/>
            <person name="Lin Y.C."/>
            <person name="Xu Q."/>
            <person name="Chen L.J."/>
            <person name="Yoshida K."/>
            <person name="Fujiwara S."/>
            <person name="Wang Z.W."/>
            <person name="Zhang Y.Q."/>
            <person name="Mitsuda N."/>
            <person name="Wang M."/>
            <person name="Liu G.H."/>
            <person name="Pecoraro L."/>
            <person name="Huang H.X."/>
            <person name="Xiao X.J."/>
            <person name="Lin M."/>
            <person name="Wu X.Y."/>
            <person name="Wu W.L."/>
            <person name="Chen Y.Y."/>
            <person name="Chang S.B."/>
            <person name="Sakamoto S."/>
            <person name="Ohme-Takagi M."/>
            <person name="Yagi M."/>
            <person name="Zeng S.J."/>
            <person name="Shen C.Y."/>
            <person name="Yeh C.M."/>
            <person name="Luo Y.B."/>
            <person name="Tsai W.C."/>
            <person name="Van de Peer Y."/>
            <person name="Liu Z.J."/>
        </authorList>
    </citation>
    <scope>NUCLEOTIDE SEQUENCE [LARGE SCALE GENOMIC DNA]</scope>
    <source>
        <tissue evidence="1">The whole plant</tissue>
    </source>
</reference>
<dbReference type="EMBL" id="KZ503088">
    <property type="protein sequence ID" value="PKU68492.1"/>
    <property type="molecule type" value="Genomic_DNA"/>
</dbReference>
<evidence type="ECO:0000313" key="1">
    <source>
        <dbReference type="EMBL" id="PKU68492.1"/>
    </source>
</evidence>
<proteinExistence type="predicted"/>
<protein>
    <submittedName>
        <fullName evidence="1">Uncharacterized protein</fullName>
    </submittedName>
</protein>
<accession>A0A2I0VYL2</accession>
<dbReference type="Proteomes" id="UP000233837">
    <property type="component" value="Unassembled WGS sequence"/>
</dbReference>
<keyword evidence="2" id="KW-1185">Reference proteome</keyword>
<organism evidence="1 2">
    <name type="scientific">Dendrobium catenatum</name>
    <dbReference type="NCBI Taxonomy" id="906689"/>
    <lineage>
        <taxon>Eukaryota</taxon>
        <taxon>Viridiplantae</taxon>
        <taxon>Streptophyta</taxon>
        <taxon>Embryophyta</taxon>
        <taxon>Tracheophyta</taxon>
        <taxon>Spermatophyta</taxon>
        <taxon>Magnoliopsida</taxon>
        <taxon>Liliopsida</taxon>
        <taxon>Asparagales</taxon>
        <taxon>Orchidaceae</taxon>
        <taxon>Epidendroideae</taxon>
        <taxon>Malaxideae</taxon>
        <taxon>Dendrobiinae</taxon>
        <taxon>Dendrobium</taxon>
    </lineage>
</organism>
<sequence>MDGKFLFSMDRDLLIEELIYENLIQFGVGFKSLRLVMNKNILVDLAVKGEKDAPVVQLAIGAGNDAPPCLWSALDLASAPKRFFEEEKKLEVATEGKSVFEKGSKTLYGSKNGKKNYLRRVRKKITKSKKMAELKALMKVEPEAAEELPIHASSPLLKGSHFHPLAATEGEERVTRIASTPPSPVDYLVKRTPKEKLTLRTRILKNIIHTCDAQTCQTKE</sequence>